<dbReference type="Pfam" id="PF00593">
    <property type="entry name" value="TonB_dep_Rec_b-barrel"/>
    <property type="match status" value="1"/>
</dbReference>
<dbReference type="EMBL" id="JBEVCJ010000006">
    <property type="protein sequence ID" value="MET1254877.1"/>
    <property type="molecule type" value="Genomic_DNA"/>
</dbReference>
<dbReference type="Pfam" id="PF07715">
    <property type="entry name" value="Plug"/>
    <property type="match status" value="1"/>
</dbReference>
<name>A0ABV2BSH0_9GAMM</name>
<dbReference type="PANTHER" id="PTHR40980">
    <property type="entry name" value="PLUG DOMAIN-CONTAINING PROTEIN"/>
    <property type="match status" value="1"/>
</dbReference>
<accession>A0ABV2BSH0</accession>
<evidence type="ECO:0000313" key="9">
    <source>
        <dbReference type="Proteomes" id="UP001548189"/>
    </source>
</evidence>
<evidence type="ECO:0000256" key="4">
    <source>
        <dbReference type="RuleBase" id="RU003357"/>
    </source>
</evidence>
<keyword evidence="9" id="KW-1185">Reference proteome</keyword>
<dbReference type="SUPFAM" id="SSF56935">
    <property type="entry name" value="Porins"/>
    <property type="match status" value="1"/>
</dbReference>
<dbReference type="InterPro" id="IPR012910">
    <property type="entry name" value="Plug_dom"/>
</dbReference>
<evidence type="ECO:0000259" key="7">
    <source>
        <dbReference type="Pfam" id="PF07715"/>
    </source>
</evidence>
<feature type="domain" description="TonB-dependent receptor plug" evidence="7">
    <location>
        <begin position="68"/>
        <end position="156"/>
    </location>
</feature>
<evidence type="ECO:0000256" key="5">
    <source>
        <dbReference type="SAM" id="SignalP"/>
    </source>
</evidence>
<evidence type="ECO:0000259" key="6">
    <source>
        <dbReference type="Pfam" id="PF00593"/>
    </source>
</evidence>
<dbReference type="InterPro" id="IPR037066">
    <property type="entry name" value="Plug_dom_sf"/>
</dbReference>
<feature type="chain" id="PRO_5045453770" evidence="5">
    <location>
        <begin position="32"/>
        <end position="891"/>
    </location>
</feature>
<gene>
    <name evidence="8" type="ORF">ABVT43_07060</name>
</gene>
<organism evidence="8 9">
    <name type="scientific">Aliikangiella maris</name>
    <dbReference type="NCBI Taxonomy" id="3162458"/>
    <lineage>
        <taxon>Bacteria</taxon>
        <taxon>Pseudomonadati</taxon>
        <taxon>Pseudomonadota</taxon>
        <taxon>Gammaproteobacteria</taxon>
        <taxon>Oceanospirillales</taxon>
        <taxon>Pleioneaceae</taxon>
        <taxon>Aliikangiella</taxon>
    </lineage>
</organism>
<keyword evidence="5" id="KW-0732">Signal</keyword>
<dbReference type="Gene3D" id="2.40.170.20">
    <property type="entry name" value="TonB-dependent receptor, beta-barrel domain"/>
    <property type="match status" value="1"/>
</dbReference>
<keyword evidence="3" id="KW-0998">Cell outer membrane</keyword>
<evidence type="ECO:0000256" key="1">
    <source>
        <dbReference type="ARBA" id="ARBA00004442"/>
    </source>
</evidence>
<protein>
    <submittedName>
        <fullName evidence="8">TonB-dependent receptor</fullName>
    </submittedName>
</protein>
<feature type="domain" description="TonB-dependent receptor-like beta-barrel" evidence="6">
    <location>
        <begin position="383"/>
        <end position="845"/>
    </location>
</feature>
<proteinExistence type="inferred from homology"/>
<dbReference type="Gene3D" id="2.170.130.10">
    <property type="entry name" value="TonB-dependent receptor, plug domain"/>
    <property type="match status" value="1"/>
</dbReference>
<dbReference type="InterPro" id="IPR000531">
    <property type="entry name" value="Beta-barrel_TonB"/>
</dbReference>
<comment type="caution">
    <text evidence="8">The sequence shown here is derived from an EMBL/GenBank/DDBJ whole genome shotgun (WGS) entry which is preliminary data.</text>
</comment>
<keyword evidence="8" id="KW-0675">Receptor</keyword>
<comment type="similarity">
    <text evidence="4">Belongs to the TonB-dependent receptor family.</text>
</comment>
<evidence type="ECO:0000256" key="3">
    <source>
        <dbReference type="ARBA" id="ARBA00023237"/>
    </source>
</evidence>
<keyword evidence="4" id="KW-0798">TonB box</keyword>
<keyword evidence="2 4" id="KW-0472">Membrane</keyword>
<dbReference type="RefSeq" id="WP_353874492.1">
    <property type="nucleotide sequence ID" value="NZ_JBEVCJ010000006.1"/>
</dbReference>
<feature type="signal peptide" evidence="5">
    <location>
        <begin position="1"/>
        <end position="31"/>
    </location>
</feature>
<sequence length="891" mass="100603">MFRKNKFQMPKTARAVYLALVAGGFSVNVFAAESEQVDNQQNEEVEEVVVTGSRLQGSAQAVLDERKEQAFVADILGSEQISRTGDSDAASALRRVTGLTLVDGKFIYIRGLGERYSATQLDGMTVPSPDPTRTVLPLDLFPAGIIESLSVQKAYSPELPAHFAGGNVNIRIKSIPKEPVLRVGVELGTNSNNSDTSPWYEGGDHDWYGRDDGTRELPIAMQQAFAGDGINQIPNEQAVALFGSLNRNFEANDESIDPNVGMNFTFGNKLDFDNGSELGFLAAFSYKNKWVVSEERNVNNLSRSGDTVKINEFSDGPSTEHNVKFSGMVNVGFNYDENHKFEFNNILLRDTRDRMRNRLLESTNTIDEPDDERRQLDVIYEEREMISHQLKGSHNFNDYNNLGIDWYYADSNSERFAPGGLDAFFRVNLEGGQRAERIASDVDTIYHFQNLEDQAENYGVNFSLPFYFDNSSIELKAGADFIEKERSAENIDIAIQTFAIPSNYLQGSVYSDIFSNENLLAEDYRVRLNDQTSGGDKYKAATLVDSYYLMANMDFGMAWRFTLGARYEDFRQVSIPLQPHSEFFDAEKEELERLPFAEDKWYPSLAATYVLDSTMQFRFNYSETAIRPDLRDISTSFYIDPLTEFLVRGSTSLQSAEVQNVDFRWEWYMESGENLSVALFAKQIDRPIEMIELPSATEGAPQLLTANAEDGDVIGMEVEFLKDFSFLGDDFANYFMTGNFTISDSEVNICSDTNPDTPCLFEEQLKEALNTSSNVTNVITNNTRRLIGHSEWVVNMQFGWDSLNNEHSATVVYNVFGPRIIVPGVGGFEDAEEQAFHSLDLVYTWYPTYDSTVKFKLKNILNEEKTIEQEGIDILRETVGTEFSVQFTTDF</sequence>
<dbReference type="PANTHER" id="PTHR40980:SF5">
    <property type="entry name" value="TONB-DEPENDENT RECEPTOR"/>
    <property type="match status" value="1"/>
</dbReference>
<dbReference type="InterPro" id="IPR036942">
    <property type="entry name" value="Beta-barrel_TonB_sf"/>
</dbReference>
<reference evidence="8 9" key="1">
    <citation type="submission" date="2024-06" db="EMBL/GenBank/DDBJ databases">
        <authorList>
            <person name="Li F."/>
        </authorList>
    </citation>
    <scope>NUCLEOTIDE SEQUENCE [LARGE SCALE GENOMIC DNA]</scope>
    <source>
        <strain evidence="8 9">GXAS 311</strain>
    </source>
</reference>
<dbReference type="Proteomes" id="UP001548189">
    <property type="component" value="Unassembled WGS sequence"/>
</dbReference>
<evidence type="ECO:0000313" key="8">
    <source>
        <dbReference type="EMBL" id="MET1254877.1"/>
    </source>
</evidence>
<evidence type="ECO:0000256" key="2">
    <source>
        <dbReference type="ARBA" id="ARBA00023136"/>
    </source>
</evidence>
<comment type="subcellular location">
    <subcellularLocation>
        <location evidence="1 4">Cell outer membrane</location>
    </subcellularLocation>
</comment>